<evidence type="ECO:0000313" key="2">
    <source>
        <dbReference type="EMBL" id="GAA1266133.1"/>
    </source>
</evidence>
<reference evidence="2 3" key="1">
    <citation type="journal article" date="2019" name="Int. J. Syst. Evol. Microbiol.">
        <title>The Global Catalogue of Microorganisms (GCM) 10K type strain sequencing project: providing services to taxonomists for standard genome sequencing and annotation.</title>
        <authorList>
            <consortium name="The Broad Institute Genomics Platform"/>
            <consortium name="The Broad Institute Genome Sequencing Center for Infectious Disease"/>
            <person name="Wu L."/>
            <person name="Ma J."/>
        </authorList>
    </citation>
    <scope>NUCLEOTIDE SEQUENCE [LARGE SCALE GENOMIC DNA]</scope>
    <source>
        <strain evidence="2 3">JCM 13004</strain>
    </source>
</reference>
<gene>
    <name evidence="2" type="ORF">GCM10009665_64030</name>
</gene>
<sequence length="120" mass="12622">MRLPTKGGGKGHDGDGRGGRPRTGPPGGRAAGGTGPRGRKVHHEDGPGAAWSAPGRHRHRQVTSSGQTGGMPNRAGTWAARERDGPVRDMSKTLSFYKKIVKSLVEGGTKRDKGYCSKLP</sequence>
<proteinExistence type="predicted"/>
<evidence type="ECO:0000256" key="1">
    <source>
        <dbReference type="SAM" id="MobiDB-lite"/>
    </source>
</evidence>
<organism evidence="2 3">
    <name type="scientific">Kitasatospora nipponensis</name>
    <dbReference type="NCBI Taxonomy" id="258049"/>
    <lineage>
        <taxon>Bacteria</taxon>
        <taxon>Bacillati</taxon>
        <taxon>Actinomycetota</taxon>
        <taxon>Actinomycetes</taxon>
        <taxon>Kitasatosporales</taxon>
        <taxon>Streptomycetaceae</taxon>
        <taxon>Kitasatospora</taxon>
    </lineage>
</organism>
<dbReference type="Proteomes" id="UP001500037">
    <property type="component" value="Unassembled WGS sequence"/>
</dbReference>
<feature type="compositionally biased region" description="Gly residues" evidence="1">
    <location>
        <begin position="25"/>
        <end position="36"/>
    </location>
</feature>
<dbReference type="EMBL" id="BAAALF010000174">
    <property type="protein sequence ID" value="GAA1266133.1"/>
    <property type="molecule type" value="Genomic_DNA"/>
</dbReference>
<comment type="caution">
    <text evidence="2">The sequence shown here is derived from an EMBL/GenBank/DDBJ whole genome shotgun (WGS) entry which is preliminary data.</text>
</comment>
<name>A0ABN1WUA4_9ACTN</name>
<accession>A0ABN1WUA4</accession>
<keyword evidence="3" id="KW-1185">Reference proteome</keyword>
<feature type="region of interest" description="Disordered" evidence="1">
    <location>
        <begin position="1"/>
        <end position="86"/>
    </location>
</feature>
<evidence type="ECO:0000313" key="3">
    <source>
        <dbReference type="Proteomes" id="UP001500037"/>
    </source>
</evidence>
<protein>
    <submittedName>
        <fullName evidence="2">Uncharacterized protein</fullName>
    </submittedName>
</protein>